<dbReference type="AlphaFoldDB" id="A8I775"/>
<dbReference type="SMR" id="A8I775"/>
<proteinExistence type="predicted"/>
<name>A8I775_CHLRE</name>
<reference evidence="1 2" key="1">
    <citation type="journal article" date="2007" name="Science">
        <title>The Chlamydomonas genome reveals the evolution of key animal and plant functions.</title>
        <authorList>
            <person name="Merchant S.S."/>
            <person name="Prochnik S.E."/>
            <person name="Vallon O."/>
            <person name="Harris E.H."/>
            <person name="Karpowicz S.J."/>
            <person name="Witman G.B."/>
            <person name="Terry A."/>
            <person name="Salamov A."/>
            <person name="Fritz-Laylin L.K."/>
            <person name="Marechal-Drouard L."/>
            <person name="Marshall W.F."/>
            <person name="Qu L.H."/>
            <person name="Nelson D.R."/>
            <person name="Sanderfoot A.A."/>
            <person name="Spalding M.H."/>
            <person name="Kapitonov V.V."/>
            <person name="Ren Q."/>
            <person name="Ferris P."/>
            <person name="Lindquist E."/>
            <person name="Shapiro H."/>
            <person name="Lucas S.M."/>
            <person name="Grimwood J."/>
            <person name="Schmutz J."/>
            <person name="Cardol P."/>
            <person name="Cerutti H."/>
            <person name="Chanfreau G."/>
            <person name="Chen C.L."/>
            <person name="Cognat V."/>
            <person name="Croft M.T."/>
            <person name="Dent R."/>
            <person name="Dutcher S."/>
            <person name="Fernandez E."/>
            <person name="Fukuzawa H."/>
            <person name="Gonzalez-Ballester D."/>
            <person name="Gonzalez-Halphen D."/>
            <person name="Hallmann A."/>
            <person name="Hanikenne M."/>
            <person name="Hippler M."/>
            <person name="Inwood W."/>
            <person name="Jabbari K."/>
            <person name="Kalanon M."/>
            <person name="Kuras R."/>
            <person name="Lefebvre P.A."/>
            <person name="Lemaire S.D."/>
            <person name="Lobanov A.V."/>
            <person name="Lohr M."/>
            <person name="Manuell A."/>
            <person name="Meier I."/>
            <person name="Mets L."/>
            <person name="Mittag M."/>
            <person name="Mittelmeier T."/>
            <person name="Moroney J.V."/>
            <person name="Moseley J."/>
            <person name="Napoli C."/>
            <person name="Nedelcu A.M."/>
            <person name="Niyogi K."/>
            <person name="Novoselov S.V."/>
            <person name="Paulsen I.T."/>
            <person name="Pazour G."/>
            <person name="Purton S."/>
            <person name="Ral J.P."/>
            <person name="Riano-Pachon D.M."/>
            <person name="Riekhof W."/>
            <person name="Rymarquis L."/>
            <person name="Schroda M."/>
            <person name="Stern D."/>
            <person name="Umen J."/>
            <person name="Willows R."/>
            <person name="Wilson N."/>
            <person name="Zimmer S.L."/>
            <person name="Allmer J."/>
            <person name="Balk J."/>
            <person name="Bisova K."/>
            <person name="Chen C.J."/>
            <person name="Elias M."/>
            <person name="Gendler K."/>
            <person name="Hauser C."/>
            <person name="Lamb M.R."/>
            <person name="Ledford H."/>
            <person name="Long J.C."/>
            <person name="Minagawa J."/>
            <person name="Page M.D."/>
            <person name="Pan J."/>
            <person name="Pootakham W."/>
            <person name="Roje S."/>
            <person name="Rose A."/>
            <person name="Stahlberg E."/>
            <person name="Terauchi A.M."/>
            <person name="Yang P."/>
            <person name="Ball S."/>
            <person name="Bowler C."/>
            <person name="Dieckmann C.L."/>
            <person name="Gladyshev V.N."/>
            <person name="Green P."/>
            <person name="Jorgensen R."/>
            <person name="Mayfield S."/>
            <person name="Mueller-Roeber B."/>
            <person name="Rajamani S."/>
            <person name="Sayre R.T."/>
            <person name="Brokstein P."/>
            <person name="Dubchak I."/>
            <person name="Goodstein D."/>
            <person name="Hornick L."/>
            <person name="Huang Y.W."/>
            <person name="Jhaveri J."/>
            <person name="Luo Y."/>
            <person name="Martinez D."/>
            <person name="Ngau W.C."/>
            <person name="Otillar B."/>
            <person name="Poliakov A."/>
            <person name="Porter A."/>
            <person name="Szajkowski L."/>
            <person name="Werner G."/>
            <person name="Zhou K."/>
            <person name="Grigoriev I.V."/>
            <person name="Rokhsar D.S."/>
            <person name="Grossman A.R."/>
        </authorList>
    </citation>
    <scope>NUCLEOTIDE SEQUENCE [LARGE SCALE GENOMIC DNA]</scope>
    <source>
        <strain evidence="2">CC-503</strain>
    </source>
</reference>
<dbReference type="EMBL" id="CM008968">
    <property type="protein sequence ID" value="PNW80541.1"/>
    <property type="molecule type" value="Genomic_DNA"/>
</dbReference>
<accession>A8I775</accession>
<dbReference type="Gramene" id="PNW80541">
    <property type="protein sequence ID" value="PNW80541"/>
    <property type="gene ID" value="CHLRE_07g321800v5"/>
</dbReference>
<dbReference type="PANTHER" id="PTHR36482:SF5">
    <property type="entry name" value="23 KDA JASMONATE-INDUCED PROTEIN-LIKE"/>
    <property type="match status" value="1"/>
</dbReference>
<evidence type="ECO:0000313" key="2">
    <source>
        <dbReference type="Proteomes" id="UP000006906"/>
    </source>
</evidence>
<evidence type="ECO:0000313" key="1">
    <source>
        <dbReference type="EMBL" id="PNW80541.1"/>
    </source>
</evidence>
<dbReference type="STRING" id="3055.A8I775"/>
<dbReference type="GeneID" id="5726597"/>
<dbReference type="Pfam" id="PF21230">
    <property type="entry name" value="Nakanori"/>
    <property type="match status" value="1"/>
</dbReference>
<dbReference type="InterPro" id="IPR053085">
    <property type="entry name" value="Jasmonate-induced_protein"/>
</dbReference>
<dbReference type="eggNOG" id="ENOG502S22X">
    <property type="taxonomic scope" value="Eukaryota"/>
</dbReference>
<gene>
    <name evidence="1" type="ORF">CHLRE_07g321800v5</name>
</gene>
<keyword evidence="2" id="KW-1185">Reference proteome</keyword>
<dbReference type="KEGG" id="cre:CHLRE_07g321800v5"/>
<dbReference type="OMA" id="NDWWGSI"/>
<dbReference type="HOGENOM" id="CLU_086884_1_0_1"/>
<dbReference type="PaxDb" id="3055-EDP07110"/>
<protein>
    <submittedName>
        <fullName evidence="1">Uncharacterized protein</fullName>
    </submittedName>
</protein>
<dbReference type="RefSeq" id="XP_001700856.1">
    <property type="nucleotide sequence ID" value="XM_001700804.2"/>
</dbReference>
<dbReference type="InParanoid" id="A8I775"/>
<dbReference type="Proteomes" id="UP000006906">
    <property type="component" value="Chromosome 7"/>
</dbReference>
<dbReference type="Gene3D" id="2.60.270.50">
    <property type="match status" value="1"/>
</dbReference>
<organism evidence="1 2">
    <name type="scientific">Chlamydomonas reinhardtii</name>
    <name type="common">Chlamydomonas smithii</name>
    <dbReference type="NCBI Taxonomy" id="3055"/>
    <lineage>
        <taxon>Eukaryota</taxon>
        <taxon>Viridiplantae</taxon>
        <taxon>Chlorophyta</taxon>
        <taxon>core chlorophytes</taxon>
        <taxon>Chlorophyceae</taxon>
        <taxon>CS clade</taxon>
        <taxon>Chlamydomonadales</taxon>
        <taxon>Chlamydomonadaceae</taxon>
        <taxon>Chlamydomonas</taxon>
    </lineage>
</organism>
<sequence length="227" mass="24874">MAKNVFGIIIDDEIMRSLVEFSDDNKPITQADRAKEALRSKNSQEKDTDVTRYVDNLKAQYDGNRSTRVVFYNATGATLELVTTKDWHGHIGAAPVPLTVHNGQWAGFLHVKTGGAAVGSTGAVVYRATVLDGTKHDFMLAWSNPFARGSWDNAVYAEVRAAGHFTEPGIWDVISDIIDKRADPAFGPDGQRWIETPNDKGRGKMTISTGSDNLPIVEAVLTLQDLE</sequence>
<dbReference type="InterPro" id="IPR049065">
    <property type="entry name" value="Nakanori"/>
</dbReference>
<dbReference type="PANTHER" id="PTHR36482">
    <property type="entry name" value="OSJNBA0024J22.15 PROTEIN"/>
    <property type="match status" value="1"/>
</dbReference>
<dbReference type="ProMEX" id="A8I775"/>
<dbReference type="OrthoDB" id="2617878at2759"/>